<dbReference type="AlphaFoldDB" id="A0A9W6F1R2"/>
<evidence type="ECO:0000256" key="2">
    <source>
        <dbReference type="SAM" id="MobiDB-lite"/>
    </source>
</evidence>
<evidence type="ECO:0000313" key="4">
    <source>
        <dbReference type="Proteomes" id="UP001165080"/>
    </source>
</evidence>
<gene>
    <name evidence="3" type="primary">PLESTBF000306</name>
    <name evidence="3" type="ORF">PLESTB_000629500</name>
</gene>
<comment type="caution">
    <text evidence="3">The sequence shown here is derived from an EMBL/GenBank/DDBJ whole genome shotgun (WGS) entry which is preliminary data.</text>
</comment>
<dbReference type="EMBL" id="BRXU01000006">
    <property type="protein sequence ID" value="GLC52441.1"/>
    <property type="molecule type" value="Genomic_DNA"/>
</dbReference>
<keyword evidence="1" id="KW-0175">Coiled coil</keyword>
<evidence type="ECO:0000256" key="1">
    <source>
        <dbReference type="SAM" id="Coils"/>
    </source>
</evidence>
<name>A0A9W6F1R2_9CHLO</name>
<keyword evidence="4" id="KW-1185">Reference proteome</keyword>
<accession>A0A9W6F1R2</accession>
<protein>
    <submittedName>
        <fullName evidence="3">Uncharacterized protein</fullName>
    </submittedName>
</protein>
<feature type="region of interest" description="Disordered" evidence="2">
    <location>
        <begin position="111"/>
        <end position="138"/>
    </location>
</feature>
<reference evidence="3 4" key="1">
    <citation type="journal article" date="2023" name="Commun. Biol.">
        <title>Reorganization of the ancestral sex-determining regions during the evolution of trioecy in Pleodorina starrii.</title>
        <authorList>
            <person name="Takahashi K."/>
            <person name="Suzuki S."/>
            <person name="Kawai-Toyooka H."/>
            <person name="Yamamoto K."/>
            <person name="Hamaji T."/>
            <person name="Ootsuki R."/>
            <person name="Yamaguchi H."/>
            <person name="Kawachi M."/>
            <person name="Higashiyama T."/>
            <person name="Nozaki H."/>
        </authorList>
    </citation>
    <scope>NUCLEOTIDE SEQUENCE [LARGE SCALE GENOMIC DNA]</scope>
    <source>
        <strain evidence="3 4">NIES-4479</strain>
    </source>
</reference>
<evidence type="ECO:0000313" key="3">
    <source>
        <dbReference type="EMBL" id="GLC52441.1"/>
    </source>
</evidence>
<sequence length="334" mass="36969">MDAIIRKSAESLYATLARISLDGRGLKKPSDKAISFDRVLQTVEEAVKTCGFMITLVDEHRDELEAREHFTRGLAAKLVEEGQELSAAKDTIAALQQQVASLKLQQLLSCPQAPPHHQQQPAAERPTSEPSCCQQQQQQQLDAALSELESLRGQLADLTSRQQQEAATEVAAAEVAELRRLAAEAEPLRQRAEEAESAAEALRLQAAVSEQQLRRQLEASRGQVAALQVRMAAIEKEAVNARSDHVSCKFEYDILVWKFEKLIAEKIVLQRLYDVLYSSEGLALEDVGEAVVKAHDGLCQLAEAAKARQLRREQYRREAKMSGSNVMRTACGCL</sequence>
<organism evidence="3 4">
    <name type="scientific">Pleodorina starrii</name>
    <dbReference type="NCBI Taxonomy" id="330485"/>
    <lineage>
        <taxon>Eukaryota</taxon>
        <taxon>Viridiplantae</taxon>
        <taxon>Chlorophyta</taxon>
        <taxon>core chlorophytes</taxon>
        <taxon>Chlorophyceae</taxon>
        <taxon>CS clade</taxon>
        <taxon>Chlamydomonadales</taxon>
        <taxon>Volvocaceae</taxon>
        <taxon>Pleodorina</taxon>
    </lineage>
</organism>
<feature type="coiled-coil region" evidence="1">
    <location>
        <begin position="78"/>
        <end position="105"/>
    </location>
</feature>
<proteinExistence type="predicted"/>
<dbReference type="Proteomes" id="UP001165080">
    <property type="component" value="Unassembled WGS sequence"/>
</dbReference>